<reference evidence="5" key="1">
    <citation type="submission" date="2019-02" db="EMBL/GenBank/DDBJ databases">
        <authorList>
            <person name="Gruber-Vodicka R. H."/>
            <person name="Seah K. B. B."/>
        </authorList>
    </citation>
    <scope>NUCLEOTIDE SEQUENCE</scope>
    <source>
        <strain evidence="5">BECK_BY1</strain>
    </source>
</reference>
<dbReference type="AlphaFoldDB" id="A0A450ZK38"/>
<keyword evidence="5" id="KW-0378">Hydrolase</keyword>
<keyword evidence="5" id="KW-0540">Nuclease</keyword>
<dbReference type="PANTHER" id="PTHR30408">
    <property type="entry name" value="TYPE-1 RESTRICTION ENZYME ECOKI SPECIFICITY PROTEIN"/>
    <property type="match status" value="1"/>
</dbReference>
<evidence type="ECO:0000256" key="1">
    <source>
        <dbReference type="ARBA" id="ARBA00010923"/>
    </source>
</evidence>
<evidence type="ECO:0000313" key="5">
    <source>
        <dbReference type="EMBL" id="VFK54159.1"/>
    </source>
</evidence>
<evidence type="ECO:0000256" key="3">
    <source>
        <dbReference type="ARBA" id="ARBA00023125"/>
    </source>
</evidence>
<feature type="domain" description="Type I restriction modification DNA specificity" evidence="4">
    <location>
        <begin position="280"/>
        <end position="462"/>
    </location>
</feature>
<protein>
    <submittedName>
        <fullName evidence="5">Restriction endonuclease S subunit</fullName>
    </submittedName>
</protein>
<keyword evidence="5" id="KW-0255">Endonuclease</keyword>
<dbReference type="PANTHER" id="PTHR30408:SF12">
    <property type="entry name" value="TYPE I RESTRICTION ENZYME MJAVIII SPECIFICITY SUBUNIT"/>
    <property type="match status" value="1"/>
</dbReference>
<dbReference type="InterPro" id="IPR052021">
    <property type="entry name" value="Type-I_RS_S_subunit"/>
</dbReference>
<comment type="similarity">
    <text evidence="1">Belongs to the type-I restriction system S methylase family.</text>
</comment>
<organism evidence="5">
    <name type="scientific">Candidatus Kentrum sp. TUN</name>
    <dbReference type="NCBI Taxonomy" id="2126343"/>
    <lineage>
        <taxon>Bacteria</taxon>
        <taxon>Pseudomonadati</taxon>
        <taxon>Pseudomonadota</taxon>
        <taxon>Gammaproteobacteria</taxon>
        <taxon>Candidatus Kentrum</taxon>
    </lineage>
</organism>
<accession>A0A450ZK38</accession>
<feature type="domain" description="Type I restriction modification DNA specificity" evidence="4">
    <location>
        <begin position="98"/>
        <end position="215"/>
    </location>
</feature>
<dbReference type="Gene3D" id="3.90.220.20">
    <property type="entry name" value="DNA methylase specificity domains"/>
    <property type="match status" value="2"/>
</dbReference>
<name>A0A450ZK38_9GAMM</name>
<evidence type="ECO:0000259" key="4">
    <source>
        <dbReference type="Pfam" id="PF01420"/>
    </source>
</evidence>
<dbReference type="EMBL" id="CAADFX010000020">
    <property type="protein sequence ID" value="VFK54159.1"/>
    <property type="molecule type" value="Genomic_DNA"/>
</dbReference>
<sequence length="480" mass="55223">MSFELSPEMNRDKVFLVGCSELEGRLDPMMAFYQRKIAKFKHKAKSFSDLLMFKPQYGASEAGIDRQSHHEPRYIRITDIDEYGLLKDGIGKTARVISHKYYLNNNDLLFARSGATVGKSYIHKEKEVGYPCFYAGYMIRFVIDERKVDPNYVFAYTQLSTYRDWIFAIQRAAGQPNINAAEYKALKIPVPPEEIQFQIAAKMDLAYASKKQKEAEAQRLLDSIDNYLLEELGIELPEEEENTVESRIFIRRLSEISGGRFDPEYYKDHYRSLEECISQSTYEARRLVDVTYAIYSGNTPSSGDYAESETTYPIIKVSSYEGDFISPNKLAFTLSVKGKQANQFDIFVLSTAHQAEYVGRSLKFLDYEPIKNTSFVGELLCIRANKKICNSMYLFSVLKMHLFGKLLNREKTGQTSHIYSQDIKHISVPFPTFEKQTKIANHITQIRNRAKQLQQEAKAGLERTKREVEAMILDEEATKA</sequence>
<gene>
    <name evidence="5" type="ORF">BECKTUN1418D_GA0071000_10203</name>
</gene>
<proteinExistence type="inferred from homology"/>
<dbReference type="GO" id="GO:0003677">
    <property type="term" value="F:DNA binding"/>
    <property type="evidence" value="ECO:0007669"/>
    <property type="project" value="UniProtKB-KW"/>
</dbReference>
<dbReference type="Pfam" id="PF01420">
    <property type="entry name" value="Methylase_S"/>
    <property type="match status" value="2"/>
</dbReference>
<keyword evidence="3" id="KW-0238">DNA-binding</keyword>
<dbReference type="GO" id="GO:0004519">
    <property type="term" value="F:endonuclease activity"/>
    <property type="evidence" value="ECO:0007669"/>
    <property type="project" value="UniProtKB-KW"/>
</dbReference>
<dbReference type="SUPFAM" id="SSF116734">
    <property type="entry name" value="DNA methylase specificity domain"/>
    <property type="match status" value="2"/>
</dbReference>
<keyword evidence="2" id="KW-0680">Restriction system</keyword>
<dbReference type="CDD" id="cd17521">
    <property type="entry name" value="RMtype1_S_Sau13435ORF2165P_TRD2-CR2_like"/>
    <property type="match status" value="1"/>
</dbReference>
<dbReference type="GO" id="GO:0009307">
    <property type="term" value="P:DNA restriction-modification system"/>
    <property type="evidence" value="ECO:0007669"/>
    <property type="project" value="UniProtKB-KW"/>
</dbReference>
<dbReference type="InterPro" id="IPR044946">
    <property type="entry name" value="Restrct_endonuc_typeI_TRD_sf"/>
</dbReference>
<dbReference type="InterPro" id="IPR000055">
    <property type="entry name" value="Restrct_endonuc_typeI_TRD"/>
</dbReference>
<evidence type="ECO:0000256" key="2">
    <source>
        <dbReference type="ARBA" id="ARBA00022747"/>
    </source>
</evidence>